<comment type="caution">
    <text evidence="13">The sequence shown here is derived from an EMBL/GenBank/DDBJ whole genome shotgun (WGS) entry which is preliminary data.</text>
</comment>
<dbReference type="UniPathway" id="UPA00762">
    <property type="reaction ID" value="UER00747"/>
</dbReference>
<sequence length="803" mass="90396">MLSKLFKRKSGSWSKVLSERKFGNCAKRDQISIKSVEKRIRCDFQSLLRGNNDHLLSPRRPEDNEMGPSGLPLNLQHQQSHGRTGTQAWDRYHPVQSEHGHLRLGPMKVVGQLHKVLLVFGREDSVSEAWWLACKRQGHEVSLARNLEDTLKAFLDHTHDLIIIDARSSKHINAENICKSIRASDHSQFAVIVGIVKRSFADRENATVGPWLKNGFNRIVTEVSTVGGVLNDLIQIEHSELTNQSQLRAMQAVFTALDACKEVVHITDTQHRIQYINRPCETLLGYALDDVIGRNLWELHTSDNHKHELRTIDQRPSVDFRTSVEHQKSSVDHKSISDHRQSIDHRPSDSRVNLDISEAVNMQMRRGREWEGLVTCRRKSGDTLHLPSKVIPVAPYARKNEFYVYTSDTHALDRLDFPSSVDQFHPRGSIKSLRKGSYDIRSLNSDGTQNIIRRHSLVKLHSLTIEAPITRVFNIITAAQENSPAYVAQALEKVLEILRSTELYSPQLISAAPDNNKPVPADPVATDLLGGLLSQGPKPLLSGRRSSSDTATKYSQLPRPSLPLLQQQASAGMRELLAEDMSWNFDVIKLEKITDKRPLVWIGMSLMCRFDIPNTLGCDEQTLQNWLTLIEANYHPDNTYHNSTHAADVLQCTAYFLNQDRIKQLLDPLDVASCLIAAVVHDVDHPGKNSAFLCNTDNELAILYNDLSVLESHHAAVSFKHTHSDDRVNIFKALDRDTYKHIRKSIIDMVLATDMTKHFEHLSKFVNMAGSSKTPVKDDDTSSLDGASSSTLSFHSIGVVSSL</sequence>
<dbReference type="InterPro" id="IPR057304">
    <property type="entry name" value="PDE8-like_REC_N"/>
</dbReference>
<keyword evidence="5 9" id="KW-0479">Metal-binding</keyword>
<dbReference type="OrthoDB" id="189220at2759"/>
<keyword evidence="6" id="KW-0378">Hydrolase</keyword>
<dbReference type="STRING" id="6689.A0A423TCM5"/>
<dbReference type="GO" id="GO:0046872">
    <property type="term" value="F:metal ion binding"/>
    <property type="evidence" value="ECO:0007669"/>
    <property type="project" value="UniProtKB-KW"/>
</dbReference>
<dbReference type="Gene3D" id="1.10.1300.10">
    <property type="entry name" value="3'5'-cyclic nucleotide phosphodiesterase, catalytic domain"/>
    <property type="match status" value="1"/>
</dbReference>
<gene>
    <name evidence="13" type="ORF">C7M84_007378</name>
</gene>
<keyword evidence="7" id="KW-0114">cAMP</keyword>
<dbReference type="EC" id="3.1.4.53" evidence="4"/>
<dbReference type="CDD" id="cd00077">
    <property type="entry name" value="HDc"/>
    <property type="match status" value="1"/>
</dbReference>
<evidence type="ECO:0000256" key="2">
    <source>
        <dbReference type="ARBA" id="ARBA00004703"/>
    </source>
</evidence>
<evidence type="ECO:0000256" key="3">
    <source>
        <dbReference type="ARBA" id="ARBA00006437"/>
    </source>
</evidence>
<dbReference type="NCBIfam" id="TIGR00229">
    <property type="entry name" value="sensory_box"/>
    <property type="match status" value="1"/>
</dbReference>
<dbReference type="InterPro" id="IPR036971">
    <property type="entry name" value="PDEase_catalytic_dom_sf"/>
</dbReference>
<keyword evidence="14" id="KW-1185">Reference proteome</keyword>
<reference evidence="13 14" key="2">
    <citation type="submission" date="2019-01" db="EMBL/GenBank/DDBJ databases">
        <title>The decoding of complex shrimp genome reveals the adaptation for benthos swimmer, frequently molting mechanism and breeding impact on genome.</title>
        <authorList>
            <person name="Sun Y."/>
            <person name="Gao Y."/>
            <person name="Yu Y."/>
        </authorList>
    </citation>
    <scope>NUCLEOTIDE SEQUENCE [LARGE SCALE GENOMIC DNA]</scope>
    <source>
        <tissue evidence="13">Muscle</tissue>
    </source>
</reference>
<feature type="binding site" evidence="9">
    <location>
        <position position="681"/>
    </location>
    <ligand>
        <name>Zn(2+)</name>
        <dbReference type="ChEBI" id="CHEBI:29105"/>
        <label>1</label>
    </ligand>
</feature>
<feature type="binding site" evidence="9">
    <location>
        <position position="682"/>
    </location>
    <ligand>
        <name>Zn(2+)</name>
        <dbReference type="ChEBI" id="CHEBI:29105"/>
        <label>1</label>
    </ligand>
</feature>
<feature type="binding site" evidence="9">
    <location>
        <position position="645"/>
    </location>
    <ligand>
        <name>Zn(2+)</name>
        <dbReference type="ChEBI" id="CHEBI:29105"/>
        <label>1</label>
    </ligand>
</feature>
<feature type="region of interest" description="Disordered" evidence="10">
    <location>
        <begin position="325"/>
        <end position="351"/>
    </location>
</feature>
<dbReference type="AlphaFoldDB" id="A0A423TCM5"/>
<dbReference type="InterPro" id="IPR000014">
    <property type="entry name" value="PAS"/>
</dbReference>
<dbReference type="InterPro" id="IPR003607">
    <property type="entry name" value="HD/PDEase_dom"/>
</dbReference>
<comment type="pathway">
    <text evidence="2">Purine metabolism; 3',5'-cyclic AMP degradation; AMP from 3',5'-cyclic AMP: step 1/1.</text>
</comment>
<dbReference type="SUPFAM" id="SSF55785">
    <property type="entry name" value="PYP-like sensor domain (PAS domain)"/>
    <property type="match status" value="1"/>
</dbReference>
<feature type="domain" description="PAS" evidence="11">
    <location>
        <begin position="249"/>
        <end position="327"/>
    </location>
</feature>
<dbReference type="CDD" id="cd00130">
    <property type="entry name" value="PAS"/>
    <property type="match status" value="1"/>
</dbReference>
<evidence type="ECO:0000313" key="14">
    <source>
        <dbReference type="Proteomes" id="UP000283509"/>
    </source>
</evidence>
<dbReference type="Proteomes" id="UP000283509">
    <property type="component" value="Unassembled WGS sequence"/>
</dbReference>
<dbReference type="SUPFAM" id="SSF109604">
    <property type="entry name" value="HD-domain/PDEase-like"/>
    <property type="match status" value="1"/>
</dbReference>
<dbReference type="Pfam" id="PF00233">
    <property type="entry name" value="PDEase_I"/>
    <property type="match status" value="1"/>
</dbReference>
<dbReference type="SMART" id="SM00091">
    <property type="entry name" value="PAS"/>
    <property type="match status" value="1"/>
</dbReference>
<comment type="similarity">
    <text evidence="3">Belongs to the cyclic nucleotide phosphodiesterase family. PDE8 subfamily.</text>
</comment>
<dbReference type="EMBL" id="QCYY01001931">
    <property type="protein sequence ID" value="ROT74137.1"/>
    <property type="molecule type" value="Genomic_DNA"/>
</dbReference>
<feature type="domain" description="PDEase" evidence="12">
    <location>
        <begin position="558"/>
        <end position="803"/>
    </location>
</feature>
<evidence type="ECO:0000256" key="6">
    <source>
        <dbReference type="ARBA" id="ARBA00022801"/>
    </source>
</evidence>
<dbReference type="GO" id="GO:0007165">
    <property type="term" value="P:signal transduction"/>
    <property type="evidence" value="ECO:0007669"/>
    <property type="project" value="InterPro"/>
</dbReference>
<dbReference type="PROSITE" id="PS51845">
    <property type="entry name" value="PDEASE_I_2"/>
    <property type="match status" value="1"/>
</dbReference>
<feature type="active site" description="Proton donor" evidence="8">
    <location>
        <position position="641"/>
    </location>
</feature>
<reference evidence="13 14" key="1">
    <citation type="submission" date="2018-04" db="EMBL/GenBank/DDBJ databases">
        <authorList>
            <person name="Zhang X."/>
            <person name="Yuan J."/>
            <person name="Li F."/>
            <person name="Xiang J."/>
        </authorList>
    </citation>
    <scope>NUCLEOTIDE SEQUENCE [LARGE SCALE GENOMIC DNA]</scope>
    <source>
        <tissue evidence="13">Muscle</tissue>
    </source>
</reference>
<evidence type="ECO:0000259" key="11">
    <source>
        <dbReference type="PROSITE" id="PS50112"/>
    </source>
</evidence>
<feature type="compositionally biased region" description="Polar residues" evidence="10">
    <location>
        <begin position="544"/>
        <end position="554"/>
    </location>
</feature>
<feature type="compositionally biased region" description="Basic and acidic residues" evidence="10">
    <location>
        <begin position="325"/>
        <end position="349"/>
    </location>
</feature>
<dbReference type="GO" id="GO:0006198">
    <property type="term" value="P:cAMP catabolic process"/>
    <property type="evidence" value="ECO:0007669"/>
    <property type="project" value="UniProtKB-UniPathway"/>
</dbReference>
<organism evidence="13 14">
    <name type="scientific">Penaeus vannamei</name>
    <name type="common">Whiteleg shrimp</name>
    <name type="synonym">Litopenaeus vannamei</name>
    <dbReference type="NCBI Taxonomy" id="6689"/>
    <lineage>
        <taxon>Eukaryota</taxon>
        <taxon>Metazoa</taxon>
        <taxon>Ecdysozoa</taxon>
        <taxon>Arthropoda</taxon>
        <taxon>Crustacea</taxon>
        <taxon>Multicrustacea</taxon>
        <taxon>Malacostraca</taxon>
        <taxon>Eumalacostraca</taxon>
        <taxon>Eucarida</taxon>
        <taxon>Decapoda</taxon>
        <taxon>Dendrobranchiata</taxon>
        <taxon>Penaeoidea</taxon>
        <taxon>Penaeidae</taxon>
        <taxon>Penaeus</taxon>
    </lineage>
</organism>
<evidence type="ECO:0000256" key="10">
    <source>
        <dbReference type="SAM" id="MobiDB-lite"/>
    </source>
</evidence>
<accession>A0A423TCM5</accession>
<dbReference type="PANTHER" id="PTHR11347">
    <property type="entry name" value="CYCLIC NUCLEOTIDE PHOSPHODIESTERASE"/>
    <property type="match status" value="1"/>
</dbReference>
<dbReference type="Pfam" id="PF13426">
    <property type="entry name" value="PAS_9"/>
    <property type="match status" value="1"/>
</dbReference>
<dbReference type="PROSITE" id="PS50112">
    <property type="entry name" value="PAS"/>
    <property type="match status" value="1"/>
</dbReference>
<dbReference type="PRINTS" id="PR00387">
    <property type="entry name" value="PDIESTERASE1"/>
</dbReference>
<evidence type="ECO:0000256" key="7">
    <source>
        <dbReference type="ARBA" id="ARBA00023149"/>
    </source>
</evidence>
<evidence type="ECO:0000313" key="13">
    <source>
        <dbReference type="EMBL" id="ROT74137.1"/>
    </source>
</evidence>
<dbReference type="InterPro" id="IPR023088">
    <property type="entry name" value="PDEase"/>
</dbReference>
<feature type="binding site" evidence="9">
    <location>
        <position position="682"/>
    </location>
    <ligand>
        <name>Zn(2+)</name>
        <dbReference type="ChEBI" id="CHEBI:29105"/>
        <label>2</label>
    </ligand>
</feature>
<evidence type="ECO:0000256" key="8">
    <source>
        <dbReference type="PIRSR" id="PIRSR623088-1"/>
    </source>
</evidence>
<dbReference type="GO" id="GO:0004115">
    <property type="term" value="F:3',5'-cyclic-AMP phosphodiesterase activity"/>
    <property type="evidence" value="ECO:0007669"/>
    <property type="project" value="UniProtKB-EC"/>
</dbReference>
<dbReference type="Gene3D" id="3.30.450.20">
    <property type="entry name" value="PAS domain"/>
    <property type="match status" value="1"/>
</dbReference>
<proteinExistence type="inferred from homology"/>
<feature type="region of interest" description="Disordered" evidence="10">
    <location>
        <begin position="537"/>
        <end position="557"/>
    </location>
</feature>
<dbReference type="InterPro" id="IPR035965">
    <property type="entry name" value="PAS-like_dom_sf"/>
</dbReference>
<dbReference type="Pfam" id="PF23198">
    <property type="entry name" value="PDE8A_N"/>
    <property type="match status" value="1"/>
</dbReference>
<evidence type="ECO:0000259" key="12">
    <source>
        <dbReference type="PROSITE" id="PS51845"/>
    </source>
</evidence>
<evidence type="ECO:0000256" key="5">
    <source>
        <dbReference type="ARBA" id="ARBA00022723"/>
    </source>
</evidence>
<name>A0A423TCM5_PENVA</name>
<comment type="cofactor">
    <cofactor evidence="1">
        <name>a divalent metal cation</name>
        <dbReference type="ChEBI" id="CHEBI:60240"/>
    </cofactor>
</comment>
<evidence type="ECO:0000256" key="1">
    <source>
        <dbReference type="ARBA" id="ARBA00001968"/>
    </source>
</evidence>
<dbReference type="InterPro" id="IPR002073">
    <property type="entry name" value="PDEase_catalytic_dom"/>
</dbReference>
<evidence type="ECO:0000256" key="4">
    <source>
        <dbReference type="ARBA" id="ARBA00012276"/>
    </source>
</evidence>
<protein>
    <recommendedName>
        <fullName evidence="4">3',5'-cyclic-AMP phosphodiesterase</fullName>
        <ecNumber evidence="4">3.1.4.53</ecNumber>
    </recommendedName>
</protein>
<evidence type="ECO:0000256" key="9">
    <source>
        <dbReference type="PIRSR" id="PIRSR623088-3"/>
    </source>
</evidence>